<dbReference type="Gene3D" id="2.10.25.160">
    <property type="entry name" value="Granulin"/>
    <property type="match status" value="1"/>
</dbReference>
<dbReference type="InterPro" id="IPR000118">
    <property type="entry name" value="Granulin"/>
</dbReference>
<dbReference type="PROSITE" id="PS00799">
    <property type="entry name" value="GRANULINS"/>
    <property type="match status" value="1"/>
</dbReference>
<comment type="similarity">
    <text evidence="2">Belongs to the granulin family.</text>
</comment>
<gene>
    <name evidence="6" type="ORF">NEMVEDRAFT_v1g214367</name>
</gene>
<comment type="subcellular location">
    <subcellularLocation>
        <location evidence="1">Secreted</location>
    </subcellularLocation>
</comment>
<dbReference type="Gene3D" id="3.40.50.1110">
    <property type="entry name" value="SGNH hydrolase"/>
    <property type="match status" value="1"/>
</dbReference>
<dbReference type="HOGENOM" id="CLU_401326_0_0_1"/>
<name>A7SM19_NEMVE</name>
<sequence>MAKESGKRPDLSLRRVYSNSLDASNACFLYDEDQRPFIKEAISTTLNVVCEKKGPRKGFAEILDEDVLEKYISTMKVSDWVQLLVKLSTKLPDRCWQTVLSYLCIGKSGKSTDVGILLTNNEIRAQKQLVFSVTRQLFKVELMPDVRGYGASLEMILVWAIRECRLHANIPTNIEFNLKLDGRPLGVGAQTEMKTEMKNTFLILRLDPQITNEGKIQAKRICKPGPRIAQSSKAKCLVIGDSISIGYTSWVKDSVEDLCDVYHAPWDTSDGGALDTKYGVQCLDYFLSSNELRHVKYDVIVFNFGIHDVNFDGGDPEEYTNETDYRANLKIIKESLLRTGSHVGFILTTPVPFNVTVNDMVKRYNIVAREVMSGEVARAGKKGSVAKGARKSVDDFIESVAKAGIRGNHVVIESAAKADSRHDNFAMKNAAKAKIKKGDLAMEEAAKTGIRGGHIAMNGWSLREERDSDKPIGVADLYDWVVKVCGEPPYKSCSIASKQPSPHYTPQGYQYLSKLVATLVRDLFQRKGKVSKRKAVFKHGQTQASVDENKERPNSLNHLEAKREEKSLKAIFRQILRQEMGYIIKKSRVWDLLKPRGLKTKFVNQVTANESGQAPCKDSSGDVVTVCPDSATCVPDTFSGSHWGCCPLRDAIDCHDGKHCCPAGYECDPKCNPDGCSCVQPKIIEA</sequence>
<reference evidence="6 7" key="1">
    <citation type="journal article" date="2007" name="Science">
        <title>Sea anemone genome reveals ancestral eumetazoan gene repertoire and genomic organization.</title>
        <authorList>
            <person name="Putnam N.H."/>
            <person name="Srivastava M."/>
            <person name="Hellsten U."/>
            <person name="Dirks B."/>
            <person name="Chapman J."/>
            <person name="Salamov A."/>
            <person name="Terry A."/>
            <person name="Shapiro H."/>
            <person name="Lindquist E."/>
            <person name="Kapitonov V.V."/>
            <person name="Jurka J."/>
            <person name="Genikhovich G."/>
            <person name="Grigoriev I.V."/>
            <person name="Lucas S.M."/>
            <person name="Steele R.E."/>
            <person name="Finnerty J.R."/>
            <person name="Technau U."/>
            <person name="Martindale M.Q."/>
            <person name="Rokhsar D.S."/>
        </authorList>
    </citation>
    <scope>NUCLEOTIDE SEQUENCE [LARGE SCALE GENOMIC DNA]</scope>
    <source>
        <strain evidence="7">CH2 X CH6</strain>
    </source>
</reference>
<dbReference type="InterPro" id="IPR039036">
    <property type="entry name" value="Granulin_fam"/>
</dbReference>
<evidence type="ECO:0000313" key="7">
    <source>
        <dbReference type="Proteomes" id="UP000001593"/>
    </source>
</evidence>
<evidence type="ECO:0000256" key="3">
    <source>
        <dbReference type="ARBA" id="ARBA00022525"/>
    </source>
</evidence>
<protein>
    <recommendedName>
        <fullName evidence="5">Granulins domain-containing protein</fullName>
    </recommendedName>
</protein>
<evidence type="ECO:0000256" key="2">
    <source>
        <dbReference type="ARBA" id="ARBA00010093"/>
    </source>
</evidence>
<keyword evidence="4" id="KW-1015">Disulfide bond</keyword>
<dbReference type="InterPro" id="IPR036514">
    <property type="entry name" value="SGNH_hydro_sf"/>
</dbReference>
<dbReference type="InParanoid" id="A7SM19"/>
<feature type="domain" description="Granulins" evidence="5">
    <location>
        <begin position="654"/>
        <end position="667"/>
    </location>
</feature>
<evidence type="ECO:0000313" key="6">
    <source>
        <dbReference type="EMBL" id="EDO35233.1"/>
    </source>
</evidence>
<dbReference type="PANTHER" id="PTHR12274:SF3">
    <property type="entry name" value="PROGRANULIN"/>
    <property type="match status" value="1"/>
</dbReference>
<keyword evidence="3" id="KW-0964">Secreted</keyword>
<proteinExistence type="inferred from homology"/>
<dbReference type="PANTHER" id="PTHR12274">
    <property type="entry name" value="GRANULIN"/>
    <property type="match status" value="1"/>
</dbReference>
<keyword evidence="7" id="KW-1185">Reference proteome</keyword>
<dbReference type="AlphaFoldDB" id="A7SM19"/>
<dbReference type="GO" id="GO:0005576">
    <property type="term" value="C:extracellular region"/>
    <property type="evidence" value="ECO:0000318"/>
    <property type="project" value="GO_Central"/>
</dbReference>
<dbReference type="Proteomes" id="UP000001593">
    <property type="component" value="Unassembled WGS sequence"/>
</dbReference>
<dbReference type="Pfam" id="PF00396">
    <property type="entry name" value="Granulin"/>
    <property type="match status" value="1"/>
</dbReference>
<accession>A7SM19</accession>
<evidence type="ECO:0000256" key="4">
    <source>
        <dbReference type="ARBA" id="ARBA00023157"/>
    </source>
</evidence>
<dbReference type="EMBL" id="DS469704">
    <property type="protein sequence ID" value="EDO35233.1"/>
    <property type="molecule type" value="Genomic_DNA"/>
</dbReference>
<dbReference type="SUPFAM" id="SSF52266">
    <property type="entry name" value="SGNH hydrolase"/>
    <property type="match status" value="1"/>
</dbReference>
<dbReference type="eggNOG" id="ENOG502SVA3">
    <property type="taxonomic scope" value="Eukaryota"/>
</dbReference>
<evidence type="ECO:0000259" key="5">
    <source>
        <dbReference type="PROSITE" id="PS00799"/>
    </source>
</evidence>
<organism evidence="6 7">
    <name type="scientific">Nematostella vectensis</name>
    <name type="common">Starlet sea anemone</name>
    <dbReference type="NCBI Taxonomy" id="45351"/>
    <lineage>
        <taxon>Eukaryota</taxon>
        <taxon>Metazoa</taxon>
        <taxon>Cnidaria</taxon>
        <taxon>Anthozoa</taxon>
        <taxon>Hexacorallia</taxon>
        <taxon>Actiniaria</taxon>
        <taxon>Edwardsiidae</taxon>
        <taxon>Nematostella</taxon>
    </lineage>
</organism>
<evidence type="ECO:0000256" key="1">
    <source>
        <dbReference type="ARBA" id="ARBA00004613"/>
    </source>
</evidence>
<dbReference type="CDD" id="cd00229">
    <property type="entry name" value="SGNH_hydrolase"/>
    <property type="match status" value="1"/>
</dbReference>
<dbReference type="SMART" id="SM00277">
    <property type="entry name" value="GRAN"/>
    <property type="match status" value="1"/>
</dbReference>
<dbReference type="STRING" id="45351.A7SM19"/>
<dbReference type="InterPro" id="IPR037277">
    <property type="entry name" value="Granulin_sf"/>
</dbReference>